<sequence length="77" mass="9593">MRCFWYWMVKKQQRREVGCNRVGSSRIDPDWNRLILEQKPWKMMMMVFMFPNCELFSLQRRSEQKAVFSNIKKWLTL</sequence>
<proteinExistence type="predicted"/>
<name>A0ACB9DHA1_ARCLA</name>
<evidence type="ECO:0000313" key="1">
    <source>
        <dbReference type="EMBL" id="KAI3745905.1"/>
    </source>
</evidence>
<dbReference type="EMBL" id="CM042049">
    <property type="protein sequence ID" value="KAI3745905.1"/>
    <property type="molecule type" value="Genomic_DNA"/>
</dbReference>
<comment type="caution">
    <text evidence="1">The sequence shown here is derived from an EMBL/GenBank/DDBJ whole genome shotgun (WGS) entry which is preliminary data.</text>
</comment>
<organism evidence="1 2">
    <name type="scientific">Arctium lappa</name>
    <name type="common">Greater burdock</name>
    <name type="synonym">Lappa major</name>
    <dbReference type="NCBI Taxonomy" id="4217"/>
    <lineage>
        <taxon>Eukaryota</taxon>
        <taxon>Viridiplantae</taxon>
        <taxon>Streptophyta</taxon>
        <taxon>Embryophyta</taxon>
        <taxon>Tracheophyta</taxon>
        <taxon>Spermatophyta</taxon>
        <taxon>Magnoliopsida</taxon>
        <taxon>eudicotyledons</taxon>
        <taxon>Gunneridae</taxon>
        <taxon>Pentapetalae</taxon>
        <taxon>asterids</taxon>
        <taxon>campanulids</taxon>
        <taxon>Asterales</taxon>
        <taxon>Asteraceae</taxon>
        <taxon>Carduoideae</taxon>
        <taxon>Cardueae</taxon>
        <taxon>Arctiinae</taxon>
        <taxon>Arctium</taxon>
    </lineage>
</organism>
<keyword evidence="2" id="KW-1185">Reference proteome</keyword>
<protein>
    <submittedName>
        <fullName evidence="1">Uncharacterized protein</fullName>
    </submittedName>
</protein>
<gene>
    <name evidence="1" type="ORF">L6452_08316</name>
</gene>
<reference evidence="2" key="1">
    <citation type="journal article" date="2022" name="Mol. Ecol. Resour.">
        <title>The genomes of chicory, endive, great burdock and yacon provide insights into Asteraceae palaeo-polyploidization history and plant inulin production.</title>
        <authorList>
            <person name="Fan W."/>
            <person name="Wang S."/>
            <person name="Wang H."/>
            <person name="Wang A."/>
            <person name="Jiang F."/>
            <person name="Liu H."/>
            <person name="Zhao H."/>
            <person name="Xu D."/>
            <person name="Zhang Y."/>
        </authorList>
    </citation>
    <scope>NUCLEOTIDE SEQUENCE [LARGE SCALE GENOMIC DNA]</scope>
    <source>
        <strain evidence="2">cv. Niubang</strain>
    </source>
</reference>
<reference evidence="1 2" key="2">
    <citation type="journal article" date="2022" name="Mol. Ecol. Resour.">
        <title>The genomes of chicory, endive, great burdock and yacon provide insights into Asteraceae paleo-polyploidization history and plant inulin production.</title>
        <authorList>
            <person name="Fan W."/>
            <person name="Wang S."/>
            <person name="Wang H."/>
            <person name="Wang A."/>
            <person name="Jiang F."/>
            <person name="Liu H."/>
            <person name="Zhao H."/>
            <person name="Xu D."/>
            <person name="Zhang Y."/>
        </authorList>
    </citation>
    <scope>NUCLEOTIDE SEQUENCE [LARGE SCALE GENOMIC DNA]</scope>
    <source>
        <strain evidence="2">cv. Niubang</strain>
    </source>
</reference>
<accession>A0ACB9DHA1</accession>
<dbReference type="Proteomes" id="UP001055879">
    <property type="component" value="Linkage Group LG03"/>
</dbReference>
<evidence type="ECO:0000313" key="2">
    <source>
        <dbReference type="Proteomes" id="UP001055879"/>
    </source>
</evidence>